<evidence type="ECO:0000256" key="1">
    <source>
        <dbReference type="SAM" id="MobiDB-lite"/>
    </source>
</evidence>
<keyword evidence="2" id="KW-0472">Membrane</keyword>
<name>D6TF61_KTERA</name>
<feature type="domain" description="DUF5667" evidence="3">
    <location>
        <begin position="121"/>
        <end position="212"/>
    </location>
</feature>
<feature type="compositionally biased region" description="Low complexity" evidence="1">
    <location>
        <begin position="331"/>
        <end position="342"/>
    </location>
</feature>
<keyword evidence="2" id="KW-0812">Transmembrane</keyword>
<evidence type="ECO:0000259" key="3">
    <source>
        <dbReference type="Pfam" id="PF18915"/>
    </source>
</evidence>
<dbReference type="STRING" id="485913.Krac_12083"/>
<accession>D6TF61</accession>
<evidence type="ECO:0000313" key="4">
    <source>
        <dbReference type="EMBL" id="EFH90461.1"/>
    </source>
</evidence>
<gene>
    <name evidence="4" type="ORF">Krac_12083</name>
</gene>
<comment type="caution">
    <text evidence="4">The sequence shown here is derived from an EMBL/GenBank/DDBJ whole genome shotgun (WGS) entry which is preliminary data.</text>
</comment>
<evidence type="ECO:0000256" key="2">
    <source>
        <dbReference type="SAM" id="Phobius"/>
    </source>
</evidence>
<protein>
    <recommendedName>
        <fullName evidence="3">DUF5667 domain-containing protein</fullName>
    </recommendedName>
</protein>
<dbReference type="Pfam" id="PF18915">
    <property type="entry name" value="DUF5667"/>
    <property type="match status" value="1"/>
</dbReference>
<proteinExistence type="predicted"/>
<dbReference type="OrthoDB" id="170645at2"/>
<feature type="region of interest" description="Disordered" evidence="1">
    <location>
        <begin position="331"/>
        <end position="384"/>
    </location>
</feature>
<dbReference type="Proteomes" id="UP000004508">
    <property type="component" value="Unassembled WGS sequence"/>
</dbReference>
<dbReference type="AlphaFoldDB" id="D6TF61"/>
<sequence>MKTQADYFNQRLEQQWARGRRFEKAEQVTPSGPGNKKDEIEELINVAQYVRTHPALQADPEFAQRLEMRVRAHASAIQHKRTAAPWWRLHALRPWSMQLALAAVVLFCLVLGTGVAMAAQGATPNTPLYAVKSWVQQMQITFTASPKDQAELRLQIVRDHLSSLKSVTTTTQEDAYTRELTTLEQLLATASQSIHAVPAGKDHDRLSQEFAALQQDARQTLHTLLPSLKMSEQVATTVALEQLGEQVTHLQAVTIIVSLPPHAQVTLLLTGEHFQPGAQLWLNNQHVSATGTLQHGTYVFLVDWNSKQPIKTVSLLNPDATVVQTTTITVSTASNSGSNGNSNGQGTGKNGSGTTGNGDNTHPHGPGDTNTGGGKPSVTPTPHH</sequence>
<evidence type="ECO:0000313" key="5">
    <source>
        <dbReference type="Proteomes" id="UP000004508"/>
    </source>
</evidence>
<reference evidence="4 5" key="1">
    <citation type="journal article" date="2011" name="Stand. Genomic Sci.">
        <title>Non-contiguous finished genome sequence and contextual data of the filamentous soil bacterium Ktedonobacter racemifer type strain (SOSP1-21).</title>
        <authorList>
            <person name="Chang Y.J."/>
            <person name="Land M."/>
            <person name="Hauser L."/>
            <person name="Chertkov O."/>
            <person name="Del Rio T.G."/>
            <person name="Nolan M."/>
            <person name="Copeland A."/>
            <person name="Tice H."/>
            <person name="Cheng J.F."/>
            <person name="Lucas S."/>
            <person name="Han C."/>
            <person name="Goodwin L."/>
            <person name="Pitluck S."/>
            <person name="Ivanova N."/>
            <person name="Ovchinikova G."/>
            <person name="Pati A."/>
            <person name="Chen A."/>
            <person name="Palaniappan K."/>
            <person name="Mavromatis K."/>
            <person name="Liolios K."/>
            <person name="Brettin T."/>
            <person name="Fiebig A."/>
            <person name="Rohde M."/>
            <person name="Abt B."/>
            <person name="Goker M."/>
            <person name="Detter J.C."/>
            <person name="Woyke T."/>
            <person name="Bristow J."/>
            <person name="Eisen J.A."/>
            <person name="Markowitz V."/>
            <person name="Hugenholtz P."/>
            <person name="Kyrpides N.C."/>
            <person name="Klenk H.P."/>
            <person name="Lapidus A."/>
        </authorList>
    </citation>
    <scope>NUCLEOTIDE SEQUENCE [LARGE SCALE GENOMIC DNA]</scope>
    <source>
        <strain evidence="5">DSM 44963</strain>
    </source>
</reference>
<dbReference type="EMBL" id="ADVG01000001">
    <property type="protein sequence ID" value="EFH90461.1"/>
    <property type="molecule type" value="Genomic_DNA"/>
</dbReference>
<dbReference type="InterPro" id="IPR043725">
    <property type="entry name" value="DUF5667"/>
</dbReference>
<feature type="compositionally biased region" description="Gly residues" evidence="1">
    <location>
        <begin position="343"/>
        <end position="356"/>
    </location>
</feature>
<dbReference type="InParanoid" id="D6TF61"/>
<dbReference type="RefSeq" id="WP_007907852.1">
    <property type="nucleotide sequence ID" value="NZ_ADVG01000001.1"/>
</dbReference>
<organism evidence="4 5">
    <name type="scientific">Ktedonobacter racemifer DSM 44963</name>
    <dbReference type="NCBI Taxonomy" id="485913"/>
    <lineage>
        <taxon>Bacteria</taxon>
        <taxon>Bacillati</taxon>
        <taxon>Chloroflexota</taxon>
        <taxon>Ktedonobacteria</taxon>
        <taxon>Ktedonobacterales</taxon>
        <taxon>Ktedonobacteraceae</taxon>
        <taxon>Ktedonobacter</taxon>
    </lineage>
</organism>
<keyword evidence="2" id="KW-1133">Transmembrane helix</keyword>
<feature type="transmembrane region" description="Helical" evidence="2">
    <location>
        <begin position="99"/>
        <end position="119"/>
    </location>
</feature>
<keyword evidence="5" id="KW-1185">Reference proteome</keyword>